<dbReference type="PANTHER" id="PTHR43976">
    <property type="entry name" value="SHORT CHAIN DEHYDROGENASE"/>
    <property type="match status" value="1"/>
</dbReference>
<dbReference type="OrthoDB" id="9792003at2"/>
<keyword evidence="5" id="KW-1185">Reference proteome</keyword>
<evidence type="ECO:0000256" key="2">
    <source>
        <dbReference type="ARBA" id="ARBA00023002"/>
    </source>
</evidence>
<dbReference type="InterPro" id="IPR002347">
    <property type="entry name" value="SDR_fam"/>
</dbReference>
<dbReference type="EMBL" id="VFPE01000001">
    <property type="protein sequence ID" value="TQM34204.1"/>
    <property type="molecule type" value="Genomic_DNA"/>
</dbReference>
<evidence type="ECO:0000313" key="5">
    <source>
        <dbReference type="Proteomes" id="UP000320235"/>
    </source>
</evidence>
<keyword evidence="2" id="KW-0560">Oxidoreductase</keyword>
<dbReference type="Pfam" id="PF00106">
    <property type="entry name" value="adh_short"/>
    <property type="match status" value="1"/>
</dbReference>
<dbReference type="GO" id="GO:0016491">
    <property type="term" value="F:oxidoreductase activity"/>
    <property type="evidence" value="ECO:0007669"/>
    <property type="project" value="UniProtKB-KW"/>
</dbReference>
<dbReference type="PRINTS" id="PR00081">
    <property type="entry name" value="GDHRDH"/>
</dbReference>
<proteinExistence type="inferred from homology"/>
<dbReference type="RefSeq" id="WP_141892688.1">
    <property type="nucleotide sequence ID" value="NZ_BAABLH010000001.1"/>
</dbReference>
<protein>
    <submittedName>
        <fullName evidence="4">NADP-dependent 3-hydroxy acid dehydrogenase YdfG</fullName>
    </submittedName>
</protein>
<evidence type="ECO:0000256" key="1">
    <source>
        <dbReference type="ARBA" id="ARBA00006484"/>
    </source>
</evidence>
<dbReference type="InterPro" id="IPR036291">
    <property type="entry name" value="NAD(P)-bd_dom_sf"/>
</dbReference>
<evidence type="ECO:0000256" key="3">
    <source>
        <dbReference type="RuleBase" id="RU000363"/>
    </source>
</evidence>
<dbReference type="Gene3D" id="3.40.50.720">
    <property type="entry name" value="NAD(P)-binding Rossmann-like Domain"/>
    <property type="match status" value="1"/>
</dbReference>
<sequence>MTTNTGTKVWIITGASSGLGLALARAALDAGERVLGTARRAARFDALAAQYGDRFVGVEHDVRDTDGAAAVVQRALEVFGRVDVLVNNAGVGQVGAAEEVADAALRDMLDQHLFGPAAFVRAVMPHLRARGTGAIVQMSSQGGRMSFPAVGSYSAGKFALEGWSEALAGEVAPFGVRVLIVEPSRFRTGFNAADVLKTARPDASYGGVTGAVRANMAEADGIQEGDPVRAAAVIRDVLERDDAPLRLPLGAEAVRNLTRVYRRALDDVEAWAPLSESADFPGVPAAVRAF</sequence>
<name>A0A543FKI0_9MICO</name>
<evidence type="ECO:0000313" key="4">
    <source>
        <dbReference type="EMBL" id="TQM34204.1"/>
    </source>
</evidence>
<dbReference type="SUPFAM" id="SSF51735">
    <property type="entry name" value="NAD(P)-binding Rossmann-fold domains"/>
    <property type="match status" value="1"/>
</dbReference>
<dbReference type="AlphaFoldDB" id="A0A543FKI0"/>
<dbReference type="PROSITE" id="PS00061">
    <property type="entry name" value="ADH_SHORT"/>
    <property type="match status" value="1"/>
</dbReference>
<gene>
    <name evidence="4" type="ORF">FB391_0491</name>
</gene>
<comment type="similarity">
    <text evidence="1 3">Belongs to the short-chain dehydrogenases/reductases (SDR) family.</text>
</comment>
<dbReference type="InterPro" id="IPR020904">
    <property type="entry name" value="Sc_DH/Rdtase_CS"/>
</dbReference>
<accession>A0A543FKI0</accession>
<dbReference type="InterPro" id="IPR051911">
    <property type="entry name" value="SDR_oxidoreductase"/>
</dbReference>
<comment type="caution">
    <text evidence="4">The sequence shown here is derived from an EMBL/GenBank/DDBJ whole genome shotgun (WGS) entry which is preliminary data.</text>
</comment>
<organism evidence="4 5">
    <name type="scientific">Microbacterium kyungheense</name>
    <dbReference type="NCBI Taxonomy" id="1263636"/>
    <lineage>
        <taxon>Bacteria</taxon>
        <taxon>Bacillati</taxon>
        <taxon>Actinomycetota</taxon>
        <taxon>Actinomycetes</taxon>
        <taxon>Micrococcales</taxon>
        <taxon>Microbacteriaceae</taxon>
        <taxon>Microbacterium</taxon>
    </lineage>
</organism>
<dbReference type="PRINTS" id="PR00080">
    <property type="entry name" value="SDRFAMILY"/>
</dbReference>
<dbReference type="PANTHER" id="PTHR43976:SF16">
    <property type="entry name" value="SHORT-CHAIN DEHYDROGENASE_REDUCTASE FAMILY PROTEIN"/>
    <property type="match status" value="1"/>
</dbReference>
<reference evidence="4 5" key="1">
    <citation type="submission" date="2019-06" db="EMBL/GenBank/DDBJ databases">
        <title>Sequencing the genomes of 1000 actinobacteria strains.</title>
        <authorList>
            <person name="Klenk H.-P."/>
        </authorList>
    </citation>
    <scope>NUCLEOTIDE SEQUENCE [LARGE SCALE GENOMIC DNA]</scope>
    <source>
        <strain evidence="4 5">DSM 105492</strain>
    </source>
</reference>
<dbReference type="Proteomes" id="UP000320235">
    <property type="component" value="Unassembled WGS sequence"/>
</dbReference>